<evidence type="ECO:0000259" key="10">
    <source>
        <dbReference type="PROSITE" id="PS50157"/>
    </source>
</evidence>
<feature type="domain" description="C2H2-type" evidence="10">
    <location>
        <begin position="295"/>
        <end position="323"/>
    </location>
</feature>
<dbReference type="InterPro" id="IPR050888">
    <property type="entry name" value="ZnF_C2H2-type_TF"/>
</dbReference>
<proteinExistence type="predicted"/>
<feature type="binding site" evidence="8">
    <location>
        <position position="20"/>
    </location>
    <ligand>
        <name>Zn(2+)</name>
        <dbReference type="ChEBI" id="CHEBI:29105"/>
    </ligand>
</feature>
<feature type="region of interest" description="Disordered" evidence="9">
    <location>
        <begin position="1498"/>
        <end position="1557"/>
    </location>
</feature>
<evidence type="ECO:0000256" key="6">
    <source>
        <dbReference type="ARBA" id="ARBA00023242"/>
    </source>
</evidence>
<keyword evidence="4 7" id="KW-0863">Zinc-finger</keyword>
<dbReference type="Gene3D" id="3.30.160.60">
    <property type="entry name" value="Classic Zinc Finger"/>
    <property type="match status" value="2"/>
</dbReference>
<feature type="compositionally biased region" description="Low complexity" evidence="9">
    <location>
        <begin position="1591"/>
        <end position="1602"/>
    </location>
</feature>
<dbReference type="Proteomes" id="UP000037069">
    <property type="component" value="Unassembled WGS sequence"/>
</dbReference>
<feature type="binding site" evidence="8">
    <location>
        <position position="74"/>
    </location>
    <ligand>
        <name>Zn(2+)</name>
        <dbReference type="ChEBI" id="CHEBI:29105"/>
    </ligand>
</feature>
<evidence type="ECO:0000256" key="5">
    <source>
        <dbReference type="ARBA" id="ARBA00022833"/>
    </source>
</evidence>
<dbReference type="SMART" id="SM00355">
    <property type="entry name" value="ZnF_C2H2"/>
    <property type="match status" value="3"/>
</dbReference>
<feature type="region of interest" description="Disordered" evidence="9">
    <location>
        <begin position="658"/>
        <end position="713"/>
    </location>
</feature>
<feature type="compositionally biased region" description="Acidic residues" evidence="9">
    <location>
        <begin position="1510"/>
        <end position="1541"/>
    </location>
</feature>
<feature type="compositionally biased region" description="Low complexity" evidence="9">
    <location>
        <begin position="1717"/>
        <end position="1732"/>
    </location>
</feature>
<feature type="compositionally biased region" description="Basic and acidic residues" evidence="9">
    <location>
        <begin position="855"/>
        <end position="877"/>
    </location>
</feature>
<keyword evidence="2 8" id="KW-0479">Metal-binding</keyword>
<evidence type="ECO:0000256" key="3">
    <source>
        <dbReference type="ARBA" id="ARBA00022737"/>
    </source>
</evidence>
<feature type="compositionally biased region" description="Basic and acidic residues" evidence="9">
    <location>
        <begin position="1703"/>
        <end position="1713"/>
    </location>
</feature>
<feature type="region of interest" description="Disordered" evidence="9">
    <location>
        <begin position="1384"/>
        <end position="1404"/>
    </location>
</feature>
<gene>
    <name evidence="12" type="ORF">FF38_05233</name>
</gene>
<dbReference type="GO" id="GO:0008270">
    <property type="term" value="F:zinc ion binding"/>
    <property type="evidence" value="ECO:0007669"/>
    <property type="project" value="UniProtKB-UniRule"/>
</dbReference>
<evidence type="ECO:0000256" key="1">
    <source>
        <dbReference type="ARBA" id="ARBA00004123"/>
    </source>
</evidence>
<feature type="region of interest" description="Disordered" evidence="9">
    <location>
        <begin position="550"/>
        <end position="601"/>
    </location>
</feature>
<feature type="compositionally biased region" description="Basic and acidic residues" evidence="9">
    <location>
        <begin position="889"/>
        <end position="899"/>
    </location>
</feature>
<feature type="compositionally biased region" description="Basic residues" evidence="9">
    <location>
        <begin position="1063"/>
        <end position="1074"/>
    </location>
</feature>
<dbReference type="OrthoDB" id="7765040at2759"/>
<dbReference type="STRING" id="7375.A0A0L0CBX7"/>
<feature type="compositionally biased region" description="Basic and acidic residues" evidence="9">
    <location>
        <begin position="566"/>
        <end position="591"/>
    </location>
</feature>
<protein>
    <recommendedName>
        <fullName evidence="14">ZAD domain-containing protein</fullName>
    </recommendedName>
</protein>
<dbReference type="PROSITE" id="PS00028">
    <property type="entry name" value="ZINC_FINGER_C2H2_1"/>
    <property type="match status" value="3"/>
</dbReference>
<keyword evidence="13" id="KW-1185">Reference proteome</keyword>
<comment type="subcellular location">
    <subcellularLocation>
        <location evidence="1">Nucleus</location>
    </subcellularLocation>
</comment>
<organism evidence="12 13">
    <name type="scientific">Lucilia cuprina</name>
    <name type="common">Green bottle fly</name>
    <name type="synonym">Australian sheep blowfly</name>
    <dbReference type="NCBI Taxonomy" id="7375"/>
    <lineage>
        <taxon>Eukaryota</taxon>
        <taxon>Metazoa</taxon>
        <taxon>Ecdysozoa</taxon>
        <taxon>Arthropoda</taxon>
        <taxon>Hexapoda</taxon>
        <taxon>Insecta</taxon>
        <taxon>Pterygota</taxon>
        <taxon>Neoptera</taxon>
        <taxon>Endopterygota</taxon>
        <taxon>Diptera</taxon>
        <taxon>Brachycera</taxon>
        <taxon>Muscomorpha</taxon>
        <taxon>Oestroidea</taxon>
        <taxon>Calliphoridae</taxon>
        <taxon>Luciliinae</taxon>
        <taxon>Lucilia</taxon>
    </lineage>
</organism>
<feature type="compositionally biased region" description="Polar residues" evidence="9">
    <location>
        <begin position="1196"/>
        <end position="1207"/>
    </location>
</feature>
<feature type="region of interest" description="Disordered" evidence="9">
    <location>
        <begin position="237"/>
        <end position="256"/>
    </location>
</feature>
<feature type="compositionally biased region" description="Acidic residues" evidence="9">
    <location>
        <begin position="878"/>
        <end position="888"/>
    </location>
</feature>
<feature type="compositionally biased region" description="Basic and acidic residues" evidence="9">
    <location>
        <begin position="214"/>
        <end position="225"/>
    </location>
</feature>
<comment type="caution">
    <text evidence="12">The sequence shown here is derived from an EMBL/GenBank/DDBJ whole genome shotgun (WGS) entry which is preliminary data.</text>
</comment>
<dbReference type="PROSITE" id="PS50157">
    <property type="entry name" value="ZINC_FINGER_C2H2_2"/>
    <property type="match status" value="3"/>
</dbReference>
<evidence type="ECO:0000256" key="7">
    <source>
        <dbReference type="PROSITE-ProRule" id="PRU00042"/>
    </source>
</evidence>
<dbReference type="SUPFAM" id="SSF57667">
    <property type="entry name" value="beta-beta-alpha zinc fingers"/>
    <property type="match status" value="1"/>
</dbReference>
<feature type="domain" description="C2H2-type" evidence="10">
    <location>
        <begin position="325"/>
        <end position="352"/>
    </location>
</feature>
<feature type="region of interest" description="Disordered" evidence="9">
    <location>
        <begin position="1591"/>
        <end position="1616"/>
    </location>
</feature>
<evidence type="ECO:0008006" key="14">
    <source>
        <dbReference type="Google" id="ProtNLM"/>
    </source>
</evidence>
<feature type="region of interest" description="Disordered" evidence="9">
    <location>
        <begin position="1702"/>
        <end position="1732"/>
    </location>
</feature>
<feature type="region of interest" description="Disordered" evidence="9">
    <location>
        <begin position="200"/>
        <end position="229"/>
    </location>
</feature>
<evidence type="ECO:0000256" key="9">
    <source>
        <dbReference type="SAM" id="MobiDB-lite"/>
    </source>
</evidence>
<dbReference type="GO" id="GO:0005634">
    <property type="term" value="C:nucleus"/>
    <property type="evidence" value="ECO:0007669"/>
    <property type="project" value="UniProtKB-SubCell"/>
</dbReference>
<dbReference type="PROSITE" id="PS51915">
    <property type="entry name" value="ZAD"/>
    <property type="match status" value="1"/>
</dbReference>
<keyword evidence="3" id="KW-0677">Repeat</keyword>
<dbReference type="Gene3D" id="3.40.1800.20">
    <property type="match status" value="1"/>
</dbReference>
<feature type="domain" description="ZAD" evidence="11">
    <location>
        <begin position="18"/>
        <end position="101"/>
    </location>
</feature>
<feature type="compositionally biased region" description="Basic and acidic residues" evidence="9">
    <location>
        <begin position="685"/>
        <end position="697"/>
    </location>
</feature>
<evidence type="ECO:0000313" key="12">
    <source>
        <dbReference type="EMBL" id="KNC29742.1"/>
    </source>
</evidence>
<feature type="compositionally biased region" description="Acidic residues" evidence="9">
    <location>
        <begin position="1092"/>
        <end position="1149"/>
    </location>
</feature>
<dbReference type="SUPFAM" id="SSF57716">
    <property type="entry name" value="Glucocorticoid receptor-like (DNA-binding domain)"/>
    <property type="match status" value="1"/>
</dbReference>
<keyword evidence="6" id="KW-0539">Nucleus</keyword>
<feature type="compositionally biased region" description="Polar residues" evidence="9">
    <location>
        <begin position="702"/>
        <end position="713"/>
    </location>
</feature>
<evidence type="ECO:0000313" key="13">
    <source>
        <dbReference type="Proteomes" id="UP000037069"/>
    </source>
</evidence>
<feature type="domain" description="C2H2-type" evidence="10">
    <location>
        <begin position="354"/>
        <end position="381"/>
    </location>
</feature>
<evidence type="ECO:0000256" key="8">
    <source>
        <dbReference type="PROSITE-ProRule" id="PRU01263"/>
    </source>
</evidence>
<reference evidence="12 13" key="1">
    <citation type="journal article" date="2015" name="Nat. Commun.">
        <title>Lucilia cuprina genome unlocks parasitic fly biology to underpin future interventions.</title>
        <authorList>
            <person name="Anstead C.A."/>
            <person name="Korhonen P.K."/>
            <person name="Young N.D."/>
            <person name="Hall R.S."/>
            <person name="Jex A.R."/>
            <person name="Murali S.C."/>
            <person name="Hughes D.S."/>
            <person name="Lee S.F."/>
            <person name="Perry T."/>
            <person name="Stroehlein A.J."/>
            <person name="Ansell B.R."/>
            <person name="Breugelmans B."/>
            <person name="Hofmann A."/>
            <person name="Qu J."/>
            <person name="Dugan S."/>
            <person name="Lee S.L."/>
            <person name="Chao H."/>
            <person name="Dinh H."/>
            <person name="Han Y."/>
            <person name="Doddapaneni H.V."/>
            <person name="Worley K.C."/>
            <person name="Muzny D.M."/>
            <person name="Ioannidis P."/>
            <person name="Waterhouse R.M."/>
            <person name="Zdobnov E.M."/>
            <person name="James P.J."/>
            <person name="Bagnall N.H."/>
            <person name="Kotze A.C."/>
            <person name="Gibbs R.A."/>
            <person name="Richards S."/>
            <person name="Batterham P."/>
            <person name="Gasser R.B."/>
        </authorList>
    </citation>
    <scope>NUCLEOTIDE SEQUENCE [LARGE SCALE GENOMIC DNA]</scope>
    <source>
        <strain evidence="12 13">LS</strain>
        <tissue evidence="12">Full body</tissue>
    </source>
</reference>
<dbReference type="EMBL" id="JRES01000634">
    <property type="protein sequence ID" value="KNC29742.1"/>
    <property type="molecule type" value="Genomic_DNA"/>
</dbReference>
<feature type="compositionally biased region" description="Basic and acidic residues" evidence="9">
    <location>
        <begin position="1075"/>
        <end position="1089"/>
    </location>
</feature>
<dbReference type="PANTHER" id="PTHR24406">
    <property type="entry name" value="TRANSCRIPTIONAL REPRESSOR CTCFL-RELATED"/>
    <property type="match status" value="1"/>
</dbReference>
<feature type="compositionally biased region" description="Basic and acidic residues" evidence="9">
    <location>
        <begin position="1150"/>
        <end position="1195"/>
    </location>
</feature>
<sequence length="1732" mass="193691">MERFAIKIDKKLKANLYKICRLCGIDNPDMVPILTDKPENTAIDVEAEMEMAEKINLLLGLSVTKDDKMPQSMCYLCVDKINDFYEFREMCYSTNAQTRKLLGLKNVKKPTVDIKPKVEIKEESIVPTNNTANNCAANNKANRKRKPEEVALKEEIPATPVVLPKKKLRFTAAAETSIKEEVPMITKKKLRFTATNDEATSTAAVGNKKTKTTLTEESKWKKESSPPEPAITAAFSNKKLKMSAPSPKELAAKKTKQKFGKTAELDVKEEIKEEIKEEETSASAAKIPPGPKLKFGCNICKERFAAKNNLDAHTRTTHIPKIERFVCTACNEVLSKSFDIKNHQLWHKLSKTPYVCGCCGESILNTYAFSRHLREHAFETPPALLVLDRECPQCHTSYATNYLYNIHICAVKTKRCAGCNRLQRNDAEYIKHSAQCAKVYLNYSKHIMPSVEALEDAVRIKNENDVEAAAEEMARLSGVPLDMAPVVQLTRLSSPIIMAANQCVSMTGLDDAASTSSKRSGKKGVSKKDLKRVDELLKSTLDALVSIKHEPEVHVEPETPCAGVHSDNDEQNESHMSDHIGGLDDYHHNADDSDYENEPANTDAASIAPNSETYVANETTSVEQIKIKQEIDEINEENANKIGGGGLKLKIKKEHGQLNSSIIEQQKSSEKRAEKRKKKKKHKDKEKEKQKLSKELQDEQLSQDSNGHNNTEDNIAAATTIRIKTEPQDGTDVADIQSVASTIQIRPQPEATIMTSIPMMQFQIACVSSGVEFNGGAASAVVETSQRMASTNHEVEPEDVKPNREELDRMMKISHVSSGIAMETDDKEEQHMDHDGNDDEGNGGDVDEGEETDYHEESNEDDHHDDNNESAQHQHIDEDQEAEEEAEDEHDKDIDKTSEDTGIDNEYIIAKKIKKPLNKNKLTSKPKVKPTPSLTKSRNKACKSTAKPSNMPVLQITAVRSGVTLEPTASCASDFIPIFIKPEPQNRGYSDEQPLVETPTQIQTVQPQELTDELSNTHTIEEKSYISSIDFNNITIKQEKDIEINDVHISQKSVKSYADFNGIKRKRKPQRRTHGIKDRTLKKDEKLANTDENMEADEEHATDDEVDEEENDDEEETEEVEEEEEEDDEEEEAEEEEDEEEVETDFEEEREYRELEYPPALEKEAANETEEKQNEDPKSKTISEKQMDVSVKENMSDSNQVKESNMPQPSFVIASVCSQVAIGSSEDIHKSTSGMDNMKHTQGINNHNDKLLKEVSVAEAKDDPNKSQTLEINHDLKKALGASENSNIAMETPSIGISNAAMTFNGPQIENTQLFPTTLPSTDQQENIQASEMSLQLGQPYELRADQEITQAPQLTQNVVESLPCHAPLTQTDQLDIIHPQCAEQNSQENIESQTKSQENPLNDVDSQGIQQLEQENKAQDQQHPQSHTSQDLQPVFKISSITSAAALDVTPQVSNNPLSNKNDDDQEILKDNQEETAIIEGVVEQAKELNLEAQPVTAELPQNMHDNEMEVDDDNYDNEEDDEDEEEEEEDDVNEDENELNDGNNVNDDDSSTLCNNNLEERQNYQNQEVLTQIRPAALALHPYLEDISSSSNSLLSNSLSQTPPPTVTSLSISSQPACSTTATSASAERRLLNTEETENILNESSDALSRRSSIVAATSAAATVGQPLTPSHLAQQLPPHMPTFNFDNINEIAENNNNANIEREQLQDGQHHYHQQQLQQQNQQQTRNTQ</sequence>
<feature type="binding site" evidence="8">
    <location>
        <position position="77"/>
    </location>
    <ligand>
        <name>Zn(2+)</name>
        <dbReference type="ChEBI" id="CHEBI:29105"/>
    </ligand>
</feature>
<dbReference type="InterPro" id="IPR013087">
    <property type="entry name" value="Znf_C2H2_type"/>
</dbReference>
<evidence type="ECO:0000259" key="11">
    <source>
        <dbReference type="PROSITE" id="PS51915"/>
    </source>
</evidence>
<dbReference type="SMART" id="SM00868">
    <property type="entry name" value="zf-AD"/>
    <property type="match status" value="1"/>
</dbReference>
<feature type="compositionally biased region" description="Basic residues" evidence="9">
    <location>
        <begin position="674"/>
        <end position="684"/>
    </location>
</feature>
<feature type="region of interest" description="Disordered" evidence="9">
    <location>
        <begin position="1063"/>
        <end position="1207"/>
    </location>
</feature>
<evidence type="ECO:0000256" key="2">
    <source>
        <dbReference type="ARBA" id="ARBA00022723"/>
    </source>
</evidence>
<feature type="binding site" evidence="8">
    <location>
        <position position="23"/>
    </location>
    <ligand>
        <name>Zn(2+)</name>
        <dbReference type="ChEBI" id="CHEBI:29105"/>
    </ligand>
</feature>
<name>A0A0L0CBX7_LUCCU</name>
<dbReference type="InterPro" id="IPR012934">
    <property type="entry name" value="Znf_AD"/>
</dbReference>
<feature type="region of interest" description="Disordered" evidence="9">
    <location>
        <begin position="825"/>
        <end position="947"/>
    </location>
</feature>
<keyword evidence="5 8" id="KW-0862">Zinc</keyword>
<feature type="compositionally biased region" description="Basic residues" evidence="9">
    <location>
        <begin position="911"/>
        <end position="928"/>
    </location>
</feature>
<evidence type="ECO:0000256" key="4">
    <source>
        <dbReference type="ARBA" id="ARBA00022771"/>
    </source>
</evidence>
<dbReference type="InterPro" id="IPR036236">
    <property type="entry name" value="Znf_C2H2_sf"/>
</dbReference>
<dbReference type="Pfam" id="PF07776">
    <property type="entry name" value="zf-AD"/>
    <property type="match status" value="1"/>
</dbReference>
<feature type="compositionally biased region" description="Acidic residues" evidence="9">
    <location>
        <begin position="836"/>
        <end position="854"/>
    </location>
</feature>
<dbReference type="OMA" id="NTANNCA"/>
<accession>A0A0L0CBX7</accession>